<gene>
    <name evidence="19" type="ORF">LMG28138_01334</name>
</gene>
<keyword evidence="10" id="KW-0626">Porin</keyword>
<organism evidence="19 20">
    <name type="scientific">Pararobbsia alpina</name>
    <dbReference type="NCBI Taxonomy" id="621374"/>
    <lineage>
        <taxon>Bacteria</taxon>
        <taxon>Pseudomonadati</taxon>
        <taxon>Pseudomonadota</taxon>
        <taxon>Betaproteobacteria</taxon>
        <taxon>Burkholderiales</taxon>
        <taxon>Burkholderiaceae</taxon>
        <taxon>Pararobbsia</taxon>
    </lineage>
</organism>
<feature type="domain" description="SLBB" evidence="18">
    <location>
        <begin position="275"/>
        <end position="357"/>
    </location>
</feature>
<dbReference type="InterPro" id="IPR054765">
    <property type="entry name" value="SLBB_dom"/>
</dbReference>
<keyword evidence="9" id="KW-0406">Ion transport</keyword>
<dbReference type="GO" id="GO:0015288">
    <property type="term" value="F:porin activity"/>
    <property type="evidence" value="ECO:0007669"/>
    <property type="project" value="UniProtKB-KW"/>
</dbReference>
<evidence type="ECO:0000256" key="5">
    <source>
        <dbReference type="ARBA" id="ARBA00022597"/>
    </source>
</evidence>
<evidence type="ECO:0008006" key="21">
    <source>
        <dbReference type="Google" id="ProtNLM"/>
    </source>
</evidence>
<protein>
    <recommendedName>
        <fullName evidence="21">Soluble ligand binding domain-containing protein</fullName>
    </recommendedName>
</protein>
<dbReference type="GO" id="GO:0009279">
    <property type="term" value="C:cell outer membrane"/>
    <property type="evidence" value="ECO:0007669"/>
    <property type="project" value="UniProtKB-SubCell"/>
</dbReference>
<keyword evidence="13" id="KW-0998">Cell outer membrane</keyword>
<evidence type="ECO:0000313" key="20">
    <source>
        <dbReference type="Proteomes" id="UP000494115"/>
    </source>
</evidence>
<keyword evidence="11" id="KW-0472">Membrane</keyword>
<comment type="subcellular location">
    <subcellularLocation>
        <location evidence="1">Cell outer membrane</location>
        <topology evidence="1">Multi-pass membrane protein</topology>
    </subcellularLocation>
</comment>
<dbReference type="PROSITE" id="PS51257">
    <property type="entry name" value="PROKAR_LIPOPROTEIN"/>
    <property type="match status" value="1"/>
</dbReference>
<sequence>MRAALSAGSLALLLALGACGIDPGQHYTSGSQDRYGTSVTGVPGADRTDGAQPNDDPPPGALTEITPDLIKLERAAIPTQIPLDVQSLFATPTPYTIGPGDVLNIMIWDHPELNLPSNSVQTVGIDYTGSASVASGYSVDANGMIQFAYAGAIHVQGLTEMQARDVLAARLATYVRNPQVTLRVQSYRSKRVYMDGEVRTPGLQIFNDVPMTLPEALNRAGGFTAVGDRASIAVIRGGKSVSVDIPFLVAKGINPSNILLRNDDIVRVFAREDSKVFVLGEVTKPTTLFLRNGELSLNEALGDAGGVSQMTGNGRQVYVVRNITADKHQIFHLDASNPSALALAENFELKAKDVVFVDTAAVVRWGRVINNVVPTAQAVYFGKAASAY</sequence>
<keyword evidence="3" id="KW-0813">Transport</keyword>
<dbReference type="PANTHER" id="PTHR33619">
    <property type="entry name" value="POLYSACCHARIDE EXPORT PROTEIN GFCE-RELATED"/>
    <property type="match status" value="1"/>
</dbReference>
<feature type="compositionally biased region" description="Polar residues" evidence="15">
    <location>
        <begin position="27"/>
        <end position="40"/>
    </location>
</feature>
<evidence type="ECO:0000256" key="10">
    <source>
        <dbReference type="ARBA" id="ARBA00023114"/>
    </source>
</evidence>
<keyword evidence="7 16" id="KW-0732">Signal</keyword>
<keyword evidence="4" id="KW-1134">Transmembrane beta strand</keyword>
<evidence type="ECO:0000256" key="4">
    <source>
        <dbReference type="ARBA" id="ARBA00022452"/>
    </source>
</evidence>
<name>A0A6S7AZ52_9BURK</name>
<dbReference type="PANTHER" id="PTHR33619:SF3">
    <property type="entry name" value="POLYSACCHARIDE EXPORT PROTEIN GFCE-RELATED"/>
    <property type="match status" value="1"/>
</dbReference>
<accession>A0A6S7AZ52</accession>
<feature type="region of interest" description="Disordered" evidence="15">
    <location>
        <begin position="27"/>
        <end position="61"/>
    </location>
</feature>
<dbReference type="Gene3D" id="3.30.1950.10">
    <property type="entry name" value="wza like domain"/>
    <property type="match status" value="1"/>
</dbReference>
<dbReference type="GO" id="GO:0015159">
    <property type="term" value="F:polysaccharide transmembrane transporter activity"/>
    <property type="evidence" value="ECO:0007669"/>
    <property type="project" value="InterPro"/>
</dbReference>
<reference evidence="19 20" key="1">
    <citation type="submission" date="2020-04" db="EMBL/GenBank/DDBJ databases">
        <authorList>
            <person name="De Canck E."/>
        </authorList>
    </citation>
    <scope>NUCLEOTIDE SEQUENCE [LARGE SCALE GENOMIC DNA]</scope>
    <source>
        <strain evidence="19 20">LMG 28138</strain>
    </source>
</reference>
<dbReference type="InterPro" id="IPR003715">
    <property type="entry name" value="Poly_export_N"/>
</dbReference>
<evidence type="ECO:0000256" key="13">
    <source>
        <dbReference type="ARBA" id="ARBA00023237"/>
    </source>
</evidence>
<keyword evidence="8" id="KW-0625">Polysaccharide transport</keyword>
<evidence type="ECO:0000259" key="17">
    <source>
        <dbReference type="Pfam" id="PF02563"/>
    </source>
</evidence>
<evidence type="ECO:0000256" key="15">
    <source>
        <dbReference type="SAM" id="MobiDB-lite"/>
    </source>
</evidence>
<dbReference type="Gene3D" id="3.10.560.10">
    <property type="entry name" value="Outer membrane lipoprotein wza domain like"/>
    <property type="match status" value="2"/>
</dbReference>
<dbReference type="EMBL" id="CADIKM010000004">
    <property type="protein sequence ID" value="CAB3781788.1"/>
    <property type="molecule type" value="Genomic_DNA"/>
</dbReference>
<comment type="similarity">
    <text evidence="2">Belongs to the BexD/CtrA/VexA family.</text>
</comment>
<feature type="domain" description="Polysaccharide export protein N-terminal" evidence="17">
    <location>
        <begin position="91"/>
        <end position="184"/>
    </location>
</feature>
<evidence type="ECO:0000256" key="12">
    <source>
        <dbReference type="ARBA" id="ARBA00023139"/>
    </source>
</evidence>
<dbReference type="AlphaFoldDB" id="A0A6S7AZ52"/>
<evidence type="ECO:0000256" key="6">
    <source>
        <dbReference type="ARBA" id="ARBA00022692"/>
    </source>
</evidence>
<dbReference type="Proteomes" id="UP000494115">
    <property type="component" value="Unassembled WGS sequence"/>
</dbReference>
<keyword evidence="12" id="KW-0564">Palmitate</keyword>
<evidence type="ECO:0000256" key="8">
    <source>
        <dbReference type="ARBA" id="ARBA00023047"/>
    </source>
</evidence>
<keyword evidence="6" id="KW-0812">Transmembrane</keyword>
<feature type="domain" description="SLBB" evidence="18">
    <location>
        <begin position="190"/>
        <end position="268"/>
    </location>
</feature>
<evidence type="ECO:0000256" key="14">
    <source>
        <dbReference type="ARBA" id="ARBA00023288"/>
    </source>
</evidence>
<dbReference type="GO" id="GO:0046930">
    <property type="term" value="C:pore complex"/>
    <property type="evidence" value="ECO:0007669"/>
    <property type="project" value="UniProtKB-KW"/>
</dbReference>
<dbReference type="InterPro" id="IPR049712">
    <property type="entry name" value="Poly_export"/>
</dbReference>
<evidence type="ECO:0000256" key="7">
    <source>
        <dbReference type="ARBA" id="ARBA00022729"/>
    </source>
</evidence>
<feature type="signal peptide" evidence="16">
    <location>
        <begin position="1"/>
        <end position="20"/>
    </location>
</feature>
<evidence type="ECO:0000256" key="3">
    <source>
        <dbReference type="ARBA" id="ARBA00022448"/>
    </source>
</evidence>
<dbReference type="GO" id="GO:0006811">
    <property type="term" value="P:monoatomic ion transport"/>
    <property type="evidence" value="ECO:0007669"/>
    <property type="project" value="UniProtKB-KW"/>
</dbReference>
<keyword evidence="20" id="KW-1185">Reference proteome</keyword>
<feature type="chain" id="PRO_5028971699" description="Soluble ligand binding domain-containing protein" evidence="16">
    <location>
        <begin position="21"/>
        <end position="388"/>
    </location>
</feature>
<keyword evidence="5" id="KW-0762">Sugar transport</keyword>
<keyword evidence="14" id="KW-0449">Lipoprotein</keyword>
<evidence type="ECO:0000313" key="19">
    <source>
        <dbReference type="EMBL" id="CAB3781788.1"/>
    </source>
</evidence>
<evidence type="ECO:0000259" key="18">
    <source>
        <dbReference type="Pfam" id="PF22461"/>
    </source>
</evidence>
<evidence type="ECO:0000256" key="11">
    <source>
        <dbReference type="ARBA" id="ARBA00023136"/>
    </source>
</evidence>
<dbReference type="Pfam" id="PF02563">
    <property type="entry name" value="Poly_export"/>
    <property type="match status" value="1"/>
</dbReference>
<evidence type="ECO:0000256" key="1">
    <source>
        <dbReference type="ARBA" id="ARBA00004571"/>
    </source>
</evidence>
<evidence type="ECO:0000256" key="16">
    <source>
        <dbReference type="SAM" id="SignalP"/>
    </source>
</evidence>
<dbReference type="Pfam" id="PF22461">
    <property type="entry name" value="SLBB_2"/>
    <property type="match status" value="2"/>
</dbReference>
<proteinExistence type="inferred from homology"/>
<evidence type="ECO:0000256" key="2">
    <source>
        <dbReference type="ARBA" id="ARBA00009450"/>
    </source>
</evidence>
<evidence type="ECO:0000256" key="9">
    <source>
        <dbReference type="ARBA" id="ARBA00023065"/>
    </source>
</evidence>